<dbReference type="Pfam" id="PF11575">
    <property type="entry name" value="FhuF_C"/>
    <property type="match status" value="1"/>
</dbReference>
<organism evidence="2 3">
    <name type="scientific">Amycolatopsis saalfeldensis</name>
    <dbReference type="NCBI Taxonomy" id="394193"/>
    <lineage>
        <taxon>Bacteria</taxon>
        <taxon>Bacillati</taxon>
        <taxon>Actinomycetota</taxon>
        <taxon>Actinomycetes</taxon>
        <taxon>Pseudonocardiales</taxon>
        <taxon>Pseudonocardiaceae</taxon>
        <taxon>Amycolatopsis</taxon>
    </lineage>
</organism>
<dbReference type="STRING" id="394193.SAMN04489732_103404"/>
<dbReference type="RefSeq" id="WP_218156738.1">
    <property type="nucleotide sequence ID" value="NZ_FOEF01000003.1"/>
</dbReference>
<feature type="domain" description="Ferric siderophore reductase C-terminal" evidence="1">
    <location>
        <begin position="205"/>
        <end position="228"/>
    </location>
</feature>
<evidence type="ECO:0000259" key="1">
    <source>
        <dbReference type="Pfam" id="PF11575"/>
    </source>
</evidence>
<protein>
    <submittedName>
        <fullName evidence="2">FhuF 2Fe-2S C-terminal domain-containing protein</fullName>
    </submittedName>
</protein>
<dbReference type="GO" id="GO:0051537">
    <property type="term" value="F:2 iron, 2 sulfur cluster binding"/>
    <property type="evidence" value="ECO:0007669"/>
    <property type="project" value="InterPro"/>
</dbReference>
<keyword evidence="3" id="KW-1185">Reference proteome</keyword>
<sequence>MTGDFTGLGPFFAVHTHVTGATATPPWRPLDELLTDESVLGSRIAGVRTALAGGRPDDAVEWRVAASVTHLGLVARLLSPTLAFAVRDGTVLDLAGTWWEPVPGGAVPLSVRPPSGPAAPFSDGALADALAEQVLDGPIRRITGLFPLSGRVLWGNVASAVNGAATMLAADRPEWTDRARALATALLGRAPLRGTSTRADGRFRRRSCCLIYRVAPSGTGAVCGDCVLTRS</sequence>
<name>A0A1H8UQ86_9PSEU</name>
<accession>A0A1H8UQ86</accession>
<proteinExistence type="predicted"/>
<dbReference type="AlphaFoldDB" id="A0A1H8UQ86"/>
<evidence type="ECO:0000313" key="2">
    <source>
        <dbReference type="EMBL" id="SEP05355.1"/>
    </source>
</evidence>
<dbReference type="Proteomes" id="UP000198582">
    <property type="component" value="Unassembled WGS sequence"/>
</dbReference>
<dbReference type="EMBL" id="FOEF01000003">
    <property type="protein sequence ID" value="SEP05355.1"/>
    <property type="molecule type" value="Genomic_DNA"/>
</dbReference>
<reference evidence="2 3" key="1">
    <citation type="submission" date="2016-10" db="EMBL/GenBank/DDBJ databases">
        <authorList>
            <person name="de Groot N.N."/>
        </authorList>
    </citation>
    <scope>NUCLEOTIDE SEQUENCE [LARGE SCALE GENOMIC DNA]</scope>
    <source>
        <strain evidence="2 3">DSM 44993</strain>
    </source>
</reference>
<dbReference type="InterPro" id="IPR024726">
    <property type="entry name" value="FhuF_C"/>
</dbReference>
<gene>
    <name evidence="2" type="ORF">SAMN04489732_103404</name>
</gene>
<evidence type="ECO:0000313" key="3">
    <source>
        <dbReference type="Proteomes" id="UP000198582"/>
    </source>
</evidence>